<evidence type="ECO:0000313" key="12">
    <source>
        <dbReference type="Proteomes" id="UP000094296"/>
    </source>
</evidence>
<evidence type="ECO:0000256" key="5">
    <source>
        <dbReference type="ARBA" id="ARBA00022741"/>
    </source>
</evidence>
<proteinExistence type="predicted"/>
<comment type="caution">
    <text evidence="11">The sequence shown here is derived from an EMBL/GenBank/DDBJ whole genome shotgun (WGS) entry which is preliminary data.</text>
</comment>
<keyword evidence="9" id="KW-1133">Transmembrane helix</keyword>
<evidence type="ECO:0000256" key="8">
    <source>
        <dbReference type="ARBA" id="ARBA00023012"/>
    </source>
</evidence>
<keyword evidence="12" id="KW-1185">Reference proteome</keyword>
<keyword evidence="6" id="KW-0418">Kinase</keyword>
<evidence type="ECO:0000256" key="3">
    <source>
        <dbReference type="ARBA" id="ARBA00022553"/>
    </source>
</evidence>
<dbReference type="GO" id="GO:0005524">
    <property type="term" value="F:ATP binding"/>
    <property type="evidence" value="ECO:0007669"/>
    <property type="project" value="UniProtKB-KW"/>
</dbReference>
<feature type="domain" description="Histidine kinase" evidence="10">
    <location>
        <begin position="361"/>
        <end position="450"/>
    </location>
</feature>
<keyword evidence="9" id="KW-0812">Transmembrane</keyword>
<dbReference type="Gene3D" id="3.30.565.10">
    <property type="entry name" value="Histidine kinase-like ATPase, C-terminal domain"/>
    <property type="match status" value="1"/>
</dbReference>
<comment type="catalytic activity">
    <reaction evidence="1">
        <text>ATP + protein L-histidine = ADP + protein N-phospho-L-histidine.</text>
        <dbReference type="EC" id="2.7.13.3"/>
    </reaction>
</comment>
<dbReference type="InterPro" id="IPR029016">
    <property type="entry name" value="GAF-like_dom_sf"/>
</dbReference>
<evidence type="ECO:0000256" key="6">
    <source>
        <dbReference type="ARBA" id="ARBA00022777"/>
    </source>
</evidence>
<dbReference type="SUPFAM" id="SSF55874">
    <property type="entry name" value="ATPase domain of HSP90 chaperone/DNA topoisomerase II/histidine kinase"/>
    <property type="match status" value="1"/>
</dbReference>
<dbReference type="EC" id="2.7.13.3" evidence="2"/>
<evidence type="ECO:0000256" key="1">
    <source>
        <dbReference type="ARBA" id="ARBA00000085"/>
    </source>
</evidence>
<dbReference type="InterPro" id="IPR036890">
    <property type="entry name" value="HATPase_C_sf"/>
</dbReference>
<dbReference type="PANTHER" id="PTHR24421">
    <property type="entry name" value="NITRATE/NITRITE SENSOR PROTEIN NARX-RELATED"/>
    <property type="match status" value="1"/>
</dbReference>
<dbReference type="STRING" id="766136.BHF68_02030"/>
<dbReference type="PANTHER" id="PTHR24421:SF10">
    <property type="entry name" value="NITRATE_NITRITE SENSOR PROTEIN NARQ"/>
    <property type="match status" value="1"/>
</dbReference>
<sequence length="459" mass="51961">MNYNSISVKRILIVVAVFVGTIELLRYQITTNIQYDDTIIQPYYIAIITGIILAGGNYLILNTLLKKYIAQQTKLKNAQSLYKLGIELGSFKDVSSNLELTVKHIYELLNVDFASLALYNPKKNDLSWRFVIGNETDKHKRIRLRKGEGIAGLCIEKKTAVFVEEFPNKIPLETPDSIPIMKIERLVSGVAVPLTYEQQIYGAIFVAHRRKYEFSDDEIFILYGVANQLGVLLEHARLYQEIESLATVAERERLAREIHDGVAQTISYVQLQIKKLQKVMKDQECPAANKIVQEISEAVDQSYNEVRESIHDLKDKELFSKGFEHWLKAHANGFESQFGISVEVEFLDQTTSELSEIAKIQLGRIIQEALTNIRKHAQAANVKISVGRDENQLIVEISDDGVGFECKGSPEGHYGLSIMEERSSSIGGTIEIDSEPGEGTKVIVKIPHEENERRDFSWI</sequence>
<evidence type="ECO:0000256" key="2">
    <source>
        <dbReference type="ARBA" id="ARBA00012438"/>
    </source>
</evidence>
<keyword evidence="4" id="KW-0808">Transferase</keyword>
<dbReference type="GO" id="GO:0000155">
    <property type="term" value="F:phosphorelay sensor kinase activity"/>
    <property type="evidence" value="ECO:0007669"/>
    <property type="project" value="InterPro"/>
</dbReference>
<dbReference type="CDD" id="cd16917">
    <property type="entry name" value="HATPase_UhpB-NarQ-NarX-like"/>
    <property type="match status" value="1"/>
</dbReference>
<gene>
    <name evidence="11" type="ORF">BHF68_02030</name>
</gene>
<evidence type="ECO:0000256" key="9">
    <source>
        <dbReference type="SAM" id="Phobius"/>
    </source>
</evidence>
<keyword evidence="7" id="KW-0067">ATP-binding</keyword>
<feature type="transmembrane region" description="Helical" evidence="9">
    <location>
        <begin position="12"/>
        <end position="29"/>
    </location>
</feature>
<dbReference type="InterPro" id="IPR050482">
    <property type="entry name" value="Sensor_HK_TwoCompSys"/>
</dbReference>
<evidence type="ECO:0000313" key="11">
    <source>
        <dbReference type="EMBL" id="OEF98477.1"/>
    </source>
</evidence>
<keyword evidence="5" id="KW-0547">Nucleotide-binding</keyword>
<dbReference type="Pfam" id="PF02518">
    <property type="entry name" value="HATPase_c"/>
    <property type="match status" value="1"/>
</dbReference>
<dbReference type="Pfam" id="PF13185">
    <property type="entry name" value="GAF_2"/>
    <property type="match status" value="1"/>
</dbReference>
<dbReference type="Pfam" id="PF07730">
    <property type="entry name" value="HisKA_3"/>
    <property type="match status" value="1"/>
</dbReference>
<dbReference type="AlphaFoldDB" id="A0A1E5G5L0"/>
<evidence type="ECO:0000256" key="4">
    <source>
        <dbReference type="ARBA" id="ARBA00022679"/>
    </source>
</evidence>
<evidence type="ECO:0000256" key="7">
    <source>
        <dbReference type="ARBA" id="ARBA00022840"/>
    </source>
</evidence>
<dbReference type="SMART" id="SM00387">
    <property type="entry name" value="HATPase_c"/>
    <property type="match status" value="1"/>
</dbReference>
<dbReference type="OrthoDB" id="9795828at2"/>
<dbReference type="GO" id="GO:0016020">
    <property type="term" value="C:membrane"/>
    <property type="evidence" value="ECO:0007669"/>
    <property type="project" value="InterPro"/>
</dbReference>
<dbReference type="EMBL" id="MIJE01000001">
    <property type="protein sequence ID" value="OEF98477.1"/>
    <property type="molecule type" value="Genomic_DNA"/>
</dbReference>
<name>A0A1E5G5L0_9FIRM</name>
<dbReference type="InterPro" id="IPR003018">
    <property type="entry name" value="GAF"/>
</dbReference>
<dbReference type="PROSITE" id="PS50109">
    <property type="entry name" value="HIS_KIN"/>
    <property type="match status" value="1"/>
</dbReference>
<dbReference type="GO" id="GO:0046983">
    <property type="term" value="F:protein dimerization activity"/>
    <property type="evidence" value="ECO:0007669"/>
    <property type="project" value="InterPro"/>
</dbReference>
<dbReference type="RefSeq" id="WP_069641969.1">
    <property type="nucleotide sequence ID" value="NZ_MIJE01000001.1"/>
</dbReference>
<feature type="transmembrane region" description="Helical" evidence="9">
    <location>
        <begin position="41"/>
        <end position="61"/>
    </location>
</feature>
<dbReference type="InterPro" id="IPR003594">
    <property type="entry name" value="HATPase_dom"/>
</dbReference>
<dbReference type="SUPFAM" id="SSF55781">
    <property type="entry name" value="GAF domain-like"/>
    <property type="match status" value="1"/>
</dbReference>
<dbReference type="InterPro" id="IPR005467">
    <property type="entry name" value="His_kinase_dom"/>
</dbReference>
<dbReference type="SMART" id="SM00065">
    <property type="entry name" value="GAF"/>
    <property type="match status" value="1"/>
</dbReference>
<keyword evidence="8" id="KW-0902">Two-component regulatory system</keyword>
<dbReference type="InterPro" id="IPR011712">
    <property type="entry name" value="Sig_transdc_His_kin_sub3_dim/P"/>
</dbReference>
<reference evidence="11 12" key="1">
    <citation type="submission" date="2016-09" db="EMBL/GenBank/DDBJ databases">
        <title>Draft genome sequence for the type strain of Desulfuribacillus alkaliarsenatis AHT28, an obligately anaerobic, sulfidogenic bacterium isolated from Russian soda lake sediments.</title>
        <authorList>
            <person name="Abin C.A."/>
            <person name="Hollibaugh J.T."/>
        </authorList>
    </citation>
    <scope>NUCLEOTIDE SEQUENCE [LARGE SCALE GENOMIC DNA]</scope>
    <source>
        <strain evidence="11 12">AHT28</strain>
    </source>
</reference>
<keyword evidence="3" id="KW-0597">Phosphoprotein</keyword>
<accession>A0A1E5G5L0</accession>
<dbReference type="Gene3D" id="1.20.5.1930">
    <property type="match status" value="1"/>
</dbReference>
<organism evidence="11 12">
    <name type="scientific">Desulfuribacillus alkaliarsenatis</name>
    <dbReference type="NCBI Taxonomy" id="766136"/>
    <lineage>
        <taxon>Bacteria</taxon>
        <taxon>Bacillati</taxon>
        <taxon>Bacillota</taxon>
        <taxon>Desulfuribacillia</taxon>
        <taxon>Desulfuribacillales</taxon>
        <taxon>Desulfuribacillaceae</taxon>
        <taxon>Desulfuribacillus</taxon>
    </lineage>
</organism>
<dbReference type="Proteomes" id="UP000094296">
    <property type="component" value="Unassembled WGS sequence"/>
</dbReference>
<keyword evidence="9" id="KW-0472">Membrane</keyword>
<dbReference type="Gene3D" id="3.30.450.40">
    <property type="match status" value="1"/>
</dbReference>
<evidence type="ECO:0000259" key="10">
    <source>
        <dbReference type="PROSITE" id="PS50109"/>
    </source>
</evidence>
<protein>
    <recommendedName>
        <fullName evidence="2">histidine kinase</fullName>
        <ecNumber evidence="2">2.7.13.3</ecNumber>
    </recommendedName>
</protein>